<evidence type="ECO:0000256" key="1">
    <source>
        <dbReference type="SAM" id="MobiDB-lite"/>
    </source>
</evidence>
<sequence>MERTRKHKSSSGGGGELHLVKAAAWAWFQQETVLDQGRSMKEFDIRRTFHDPKPSRYKLEAMELAKRDTENVDEGFKSPTRAGVQTTVDDHSLLDRYEIESISRQLDQLINSSGDKDRGYNKGFLFGDQYDGYLRCGRKCSPPPPPPKLQSPTSPVGDLHPQEREALMDSENYTNRGRKKKGNKFRGFWQRHAVICGSSTHEDVILGTRAFVDGGQRRQRQRQHPENLKAYLPVPVVKLANCRPGRHTRLVIS</sequence>
<name>A0AAW1YR16_RUBAR</name>
<reference evidence="2 3" key="1">
    <citation type="journal article" date="2023" name="G3 (Bethesda)">
        <title>A chromosome-length genome assembly and annotation of blackberry (Rubus argutus, cv. 'Hillquist').</title>
        <authorList>
            <person name="Bruna T."/>
            <person name="Aryal R."/>
            <person name="Dudchenko O."/>
            <person name="Sargent D.J."/>
            <person name="Mead D."/>
            <person name="Buti M."/>
            <person name="Cavallini A."/>
            <person name="Hytonen T."/>
            <person name="Andres J."/>
            <person name="Pham M."/>
            <person name="Weisz D."/>
            <person name="Mascagni F."/>
            <person name="Usai G."/>
            <person name="Natali L."/>
            <person name="Bassil N."/>
            <person name="Fernandez G.E."/>
            <person name="Lomsadze A."/>
            <person name="Armour M."/>
            <person name="Olukolu B."/>
            <person name="Poorten T."/>
            <person name="Britton C."/>
            <person name="Davik J."/>
            <person name="Ashrafi H."/>
            <person name="Aiden E.L."/>
            <person name="Borodovsky M."/>
            <person name="Worthington M."/>
        </authorList>
    </citation>
    <scope>NUCLEOTIDE SEQUENCE [LARGE SCALE GENOMIC DNA]</scope>
    <source>
        <strain evidence="2">PI 553951</strain>
    </source>
</reference>
<organism evidence="2 3">
    <name type="scientific">Rubus argutus</name>
    <name type="common">Southern blackberry</name>
    <dbReference type="NCBI Taxonomy" id="59490"/>
    <lineage>
        <taxon>Eukaryota</taxon>
        <taxon>Viridiplantae</taxon>
        <taxon>Streptophyta</taxon>
        <taxon>Embryophyta</taxon>
        <taxon>Tracheophyta</taxon>
        <taxon>Spermatophyta</taxon>
        <taxon>Magnoliopsida</taxon>
        <taxon>eudicotyledons</taxon>
        <taxon>Gunneridae</taxon>
        <taxon>Pentapetalae</taxon>
        <taxon>rosids</taxon>
        <taxon>fabids</taxon>
        <taxon>Rosales</taxon>
        <taxon>Rosaceae</taxon>
        <taxon>Rosoideae</taxon>
        <taxon>Rosoideae incertae sedis</taxon>
        <taxon>Rubus</taxon>
    </lineage>
</organism>
<proteinExistence type="predicted"/>
<comment type="caution">
    <text evidence="2">The sequence shown here is derived from an EMBL/GenBank/DDBJ whole genome shotgun (WGS) entry which is preliminary data.</text>
</comment>
<evidence type="ECO:0000313" key="3">
    <source>
        <dbReference type="Proteomes" id="UP001457282"/>
    </source>
</evidence>
<dbReference type="AlphaFoldDB" id="A0AAW1YR16"/>
<dbReference type="PANTHER" id="PTHR34665">
    <property type="entry name" value="DUF3741 DOMAIN-CONTAINING PROTEIN"/>
    <property type="match status" value="1"/>
</dbReference>
<gene>
    <name evidence="2" type="ORF">M0R45_006516</name>
</gene>
<evidence type="ECO:0000313" key="2">
    <source>
        <dbReference type="EMBL" id="KAK9951054.1"/>
    </source>
</evidence>
<keyword evidence="3" id="KW-1185">Reference proteome</keyword>
<protein>
    <submittedName>
        <fullName evidence="2">Uncharacterized protein</fullName>
    </submittedName>
</protein>
<dbReference type="EMBL" id="JBEDUW010000001">
    <property type="protein sequence ID" value="KAK9951054.1"/>
    <property type="molecule type" value="Genomic_DNA"/>
</dbReference>
<accession>A0AAW1YR16</accession>
<dbReference type="Proteomes" id="UP001457282">
    <property type="component" value="Unassembled WGS sequence"/>
</dbReference>
<feature type="region of interest" description="Disordered" evidence="1">
    <location>
        <begin position="139"/>
        <end position="159"/>
    </location>
</feature>
<dbReference type="PANTHER" id="PTHR34665:SF4">
    <property type="entry name" value="DUF3741 DOMAIN-CONTAINING PROTEIN"/>
    <property type="match status" value="1"/>
</dbReference>